<reference evidence="2" key="2">
    <citation type="submission" date="2023-06" db="EMBL/GenBank/DDBJ databases">
        <authorList>
            <consortium name="Lawrence Berkeley National Laboratory"/>
            <person name="Mondo S.J."/>
            <person name="Hensen N."/>
            <person name="Bonometti L."/>
            <person name="Westerberg I."/>
            <person name="Brannstrom I.O."/>
            <person name="Guillou S."/>
            <person name="Cros-Aarteil S."/>
            <person name="Calhoun S."/>
            <person name="Haridas S."/>
            <person name="Kuo A."/>
            <person name="Pangilinan J."/>
            <person name="Riley R."/>
            <person name="Labutti K."/>
            <person name="Andreopoulos B."/>
            <person name="Lipzen A."/>
            <person name="Chen C."/>
            <person name="Yanf M."/>
            <person name="Daum C."/>
            <person name="Ng V."/>
            <person name="Clum A."/>
            <person name="Steindorff A."/>
            <person name="Ohm R."/>
            <person name="Martin F."/>
            <person name="Silar P."/>
            <person name="Natvig D."/>
            <person name="Lalanne C."/>
            <person name="Gautier V."/>
            <person name="Ament-Velasquez S.L."/>
            <person name="Kruys A."/>
            <person name="Hutchinson M.I."/>
            <person name="Powell A.J."/>
            <person name="Barry K."/>
            <person name="Miller A.N."/>
            <person name="Grigoriev I.V."/>
            <person name="Debuchy R."/>
            <person name="Gladieux P."/>
            <person name="Thoren M.H."/>
            <person name="Johannesson H."/>
        </authorList>
    </citation>
    <scope>NUCLEOTIDE SEQUENCE</scope>
    <source>
        <strain evidence="2">CBS 626.80</strain>
    </source>
</reference>
<feature type="compositionally biased region" description="Gly residues" evidence="1">
    <location>
        <begin position="141"/>
        <end position="152"/>
    </location>
</feature>
<evidence type="ECO:0000313" key="3">
    <source>
        <dbReference type="Proteomes" id="UP001303222"/>
    </source>
</evidence>
<dbReference type="AlphaFoldDB" id="A0AAN6NQ84"/>
<evidence type="ECO:0000256" key="1">
    <source>
        <dbReference type="SAM" id="MobiDB-lite"/>
    </source>
</evidence>
<dbReference type="EMBL" id="MU859191">
    <property type="protein sequence ID" value="KAK3950079.1"/>
    <property type="molecule type" value="Genomic_DNA"/>
</dbReference>
<keyword evidence="3" id="KW-1185">Reference proteome</keyword>
<gene>
    <name evidence="2" type="ORF">QBC32DRAFT_377200</name>
</gene>
<evidence type="ECO:0000313" key="2">
    <source>
        <dbReference type="EMBL" id="KAK3950079.1"/>
    </source>
</evidence>
<comment type="caution">
    <text evidence="2">The sequence shown here is derived from an EMBL/GenBank/DDBJ whole genome shotgun (WGS) entry which is preliminary data.</text>
</comment>
<reference evidence="2" key="1">
    <citation type="journal article" date="2023" name="Mol. Phylogenet. Evol.">
        <title>Genome-scale phylogeny and comparative genomics of the fungal order Sordariales.</title>
        <authorList>
            <person name="Hensen N."/>
            <person name="Bonometti L."/>
            <person name="Westerberg I."/>
            <person name="Brannstrom I.O."/>
            <person name="Guillou S."/>
            <person name="Cros-Aarteil S."/>
            <person name="Calhoun S."/>
            <person name="Haridas S."/>
            <person name="Kuo A."/>
            <person name="Mondo S."/>
            <person name="Pangilinan J."/>
            <person name="Riley R."/>
            <person name="LaButti K."/>
            <person name="Andreopoulos B."/>
            <person name="Lipzen A."/>
            <person name="Chen C."/>
            <person name="Yan M."/>
            <person name="Daum C."/>
            <person name="Ng V."/>
            <person name="Clum A."/>
            <person name="Steindorff A."/>
            <person name="Ohm R.A."/>
            <person name="Martin F."/>
            <person name="Silar P."/>
            <person name="Natvig D.O."/>
            <person name="Lalanne C."/>
            <person name="Gautier V."/>
            <person name="Ament-Velasquez S.L."/>
            <person name="Kruys A."/>
            <person name="Hutchinson M.I."/>
            <person name="Powell A.J."/>
            <person name="Barry K."/>
            <person name="Miller A.N."/>
            <person name="Grigoriev I.V."/>
            <person name="Debuchy R."/>
            <person name="Gladieux P."/>
            <person name="Hiltunen Thoren M."/>
            <person name="Johannesson H."/>
        </authorList>
    </citation>
    <scope>NUCLEOTIDE SEQUENCE</scope>
    <source>
        <strain evidence="2">CBS 626.80</strain>
    </source>
</reference>
<proteinExistence type="predicted"/>
<protein>
    <submittedName>
        <fullName evidence="2">Uncharacterized protein</fullName>
    </submittedName>
</protein>
<accession>A0AAN6NQ84</accession>
<organism evidence="2 3">
    <name type="scientific">Pseudoneurospora amorphoporcata</name>
    <dbReference type="NCBI Taxonomy" id="241081"/>
    <lineage>
        <taxon>Eukaryota</taxon>
        <taxon>Fungi</taxon>
        <taxon>Dikarya</taxon>
        <taxon>Ascomycota</taxon>
        <taxon>Pezizomycotina</taxon>
        <taxon>Sordariomycetes</taxon>
        <taxon>Sordariomycetidae</taxon>
        <taxon>Sordariales</taxon>
        <taxon>Sordariaceae</taxon>
        <taxon>Pseudoneurospora</taxon>
    </lineage>
</organism>
<dbReference type="Proteomes" id="UP001303222">
    <property type="component" value="Unassembled WGS sequence"/>
</dbReference>
<sequence>MVQGIEARCASDTALYVQDTNHHREHRHFAPSTHVVIDLAHKKILPIKSRCSRGTVYTAYSAVSKAQNGSQNGLLGRLRLGHPRLATGHRATTHLRQANPLGLPRLRGHRRQLRLLGPGRGRATAGHAPGAQAGHSRQEGAEGGEAAGGWPG</sequence>
<name>A0AAN6NQ84_9PEZI</name>
<feature type="region of interest" description="Disordered" evidence="1">
    <location>
        <begin position="118"/>
        <end position="152"/>
    </location>
</feature>